<gene>
    <name evidence="3" type="ORF">ED28_17835</name>
</gene>
<protein>
    <submittedName>
        <fullName evidence="3">Beta-lactamase</fullName>
    </submittedName>
</protein>
<dbReference type="AlphaFoldDB" id="A0A443I956"/>
<dbReference type="PANTHER" id="PTHR43283">
    <property type="entry name" value="BETA-LACTAMASE-RELATED"/>
    <property type="match status" value="1"/>
</dbReference>
<feature type="chain" id="PRO_5019519897" evidence="1">
    <location>
        <begin position="24"/>
        <end position="438"/>
    </location>
</feature>
<evidence type="ECO:0000313" key="4">
    <source>
        <dbReference type="Proteomes" id="UP000288794"/>
    </source>
</evidence>
<accession>A0A443I956</accession>
<keyword evidence="4" id="KW-1185">Reference proteome</keyword>
<dbReference type="PANTHER" id="PTHR43283:SF14">
    <property type="entry name" value="BLL8153 PROTEIN"/>
    <property type="match status" value="1"/>
</dbReference>
<dbReference type="InterPro" id="IPR012338">
    <property type="entry name" value="Beta-lactam/transpept-like"/>
</dbReference>
<dbReference type="Pfam" id="PF00144">
    <property type="entry name" value="Beta-lactamase"/>
    <property type="match status" value="1"/>
</dbReference>
<feature type="signal peptide" evidence="1">
    <location>
        <begin position="1"/>
        <end position="23"/>
    </location>
</feature>
<keyword evidence="1" id="KW-0732">Signal</keyword>
<proteinExistence type="predicted"/>
<organism evidence="3 4">
    <name type="scientific">[Pantoea] beijingensis</name>
    <dbReference type="NCBI Taxonomy" id="1324864"/>
    <lineage>
        <taxon>Bacteria</taxon>
        <taxon>Pseudomonadati</taxon>
        <taxon>Pseudomonadota</taxon>
        <taxon>Gammaproteobacteria</taxon>
        <taxon>Enterobacterales</taxon>
        <taxon>Erwiniaceae</taxon>
        <taxon>Erwinia</taxon>
    </lineage>
</organism>
<evidence type="ECO:0000256" key="1">
    <source>
        <dbReference type="SAM" id="SignalP"/>
    </source>
</evidence>
<dbReference type="Gene3D" id="3.40.710.10">
    <property type="entry name" value="DD-peptidase/beta-lactamase superfamily"/>
    <property type="match status" value="1"/>
</dbReference>
<feature type="domain" description="Beta-lactamase-related" evidence="2">
    <location>
        <begin position="117"/>
        <end position="415"/>
    </location>
</feature>
<reference evidence="3 4" key="1">
    <citation type="submission" date="2014-04" db="EMBL/GenBank/DDBJ databases">
        <title>Draft genome sequence of Pantoea beijingensis strain LMG 27579, an emerging pathogen to Pleurotus eryngii with potential industrial application.</title>
        <authorList>
            <person name="Xu F."/>
            <person name="Liu Y."/>
            <person name="Wang S."/>
            <person name="Yin Y."/>
            <person name="Ma Y."/>
            <person name="Zhao S."/>
            <person name="Rong C."/>
        </authorList>
    </citation>
    <scope>NUCLEOTIDE SEQUENCE [LARGE SCALE GENOMIC DNA]</scope>
    <source>
        <strain evidence="3 4">LMG 27579</strain>
    </source>
</reference>
<dbReference type="InterPro" id="IPR050789">
    <property type="entry name" value="Diverse_Enzym_Activities"/>
</dbReference>
<evidence type="ECO:0000259" key="2">
    <source>
        <dbReference type="Pfam" id="PF00144"/>
    </source>
</evidence>
<dbReference type="SUPFAM" id="SSF56601">
    <property type="entry name" value="beta-lactamase/transpeptidase-like"/>
    <property type="match status" value="1"/>
</dbReference>
<name>A0A443I956_9GAMM</name>
<evidence type="ECO:0000313" key="3">
    <source>
        <dbReference type="EMBL" id="RWR00721.1"/>
    </source>
</evidence>
<dbReference type="RefSeq" id="WP_128179364.1">
    <property type="nucleotide sequence ID" value="NZ_CP071409.1"/>
</dbReference>
<comment type="caution">
    <text evidence="3">The sequence shown here is derived from an EMBL/GenBank/DDBJ whole genome shotgun (WGS) entry which is preliminary data.</text>
</comment>
<dbReference type="InterPro" id="IPR001466">
    <property type="entry name" value="Beta-lactam-related"/>
</dbReference>
<dbReference type="Proteomes" id="UP000288794">
    <property type="component" value="Unassembled WGS sequence"/>
</dbReference>
<sequence>MGKLKTGFCVLTILLGTALQAGAATSGANCHVPELSACPEPLDQHLPDVKEMLTWNQNNRVIGFRNDYRSYAGDVFKAGTPVPLQHAARDLSGAVYQYHGHDYHLNDYIKRNNVTGMLVIKDGKVAWDYYGGGNNKQTLWTSRSVGKSVVSTLVGVALKEGKIASLDDKIVKYNPDVHGTVWENVTIRQLLQHTSGVQWDENYKDPKSDFAQLTTCEAGNDVYNCVKKLIINPQRKTYAAPGEVWSYSSGGAWMLGDTLEKATGMPLARYLQEKIWQPFGMTHDGVWHSYEKGKHDVGAHGFNATLEDWGKFGLFILHNGRLPDGTKQLPDNWVQDARAWNQAKNSVSPAHPEGSYGYQWWNNSTPANAGDVAPKTGLSEKDTLWALGIFGQMIVVNQKENLVIVQWSTWPQAEPAFNAQPLEASLMFNAIATTLQSH</sequence>
<dbReference type="EMBL" id="JMEE01000046">
    <property type="protein sequence ID" value="RWR00721.1"/>
    <property type="molecule type" value="Genomic_DNA"/>
</dbReference>